<reference evidence="2 3" key="1">
    <citation type="journal article" date="2010" name="Nature">
        <title>The Ectocarpus genome and the independent evolution of multicellularity in brown algae.</title>
        <authorList>
            <person name="Cock J.M."/>
            <person name="Sterck L."/>
            <person name="Rouze P."/>
            <person name="Scornet D."/>
            <person name="Allen A.E."/>
            <person name="Amoutzias G."/>
            <person name="Anthouard V."/>
            <person name="Artiguenave F."/>
            <person name="Aury J.M."/>
            <person name="Badger J.H."/>
            <person name="Beszteri B."/>
            <person name="Billiau K."/>
            <person name="Bonnet E."/>
            <person name="Bothwell J.H."/>
            <person name="Bowler C."/>
            <person name="Boyen C."/>
            <person name="Brownlee C."/>
            <person name="Carrano C.J."/>
            <person name="Charrier B."/>
            <person name="Cho G.Y."/>
            <person name="Coelho S.M."/>
            <person name="Collen J."/>
            <person name="Corre E."/>
            <person name="Da Silva C."/>
            <person name="Delage L."/>
            <person name="Delaroque N."/>
            <person name="Dittami S.M."/>
            <person name="Doulbeau S."/>
            <person name="Elias M."/>
            <person name="Farnham G."/>
            <person name="Gachon C.M."/>
            <person name="Gschloessl B."/>
            <person name="Heesch S."/>
            <person name="Jabbari K."/>
            <person name="Jubin C."/>
            <person name="Kawai H."/>
            <person name="Kimura K."/>
            <person name="Kloareg B."/>
            <person name="Kupper F.C."/>
            <person name="Lang D."/>
            <person name="Le Bail A."/>
            <person name="Leblanc C."/>
            <person name="Lerouge P."/>
            <person name="Lohr M."/>
            <person name="Lopez P.J."/>
            <person name="Martens C."/>
            <person name="Maumus F."/>
            <person name="Michel G."/>
            <person name="Miranda-Saavedra D."/>
            <person name="Morales J."/>
            <person name="Moreau H."/>
            <person name="Motomura T."/>
            <person name="Nagasato C."/>
            <person name="Napoli C.A."/>
            <person name="Nelson D.R."/>
            <person name="Nyvall-Collen P."/>
            <person name="Peters A.F."/>
            <person name="Pommier C."/>
            <person name="Potin P."/>
            <person name="Poulain J."/>
            <person name="Quesneville H."/>
            <person name="Read B."/>
            <person name="Rensing S.A."/>
            <person name="Ritter A."/>
            <person name="Rousvoal S."/>
            <person name="Samanta M."/>
            <person name="Samson G."/>
            <person name="Schroeder D.C."/>
            <person name="Segurens B."/>
            <person name="Strittmatter M."/>
            <person name="Tonon T."/>
            <person name="Tregear J.W."/>
            <person name="Valentin K."/>
            <person name="von Dassow P."/>
            <person name="Yamagishi T."/>
            <person name="Van de Peer Y."/>
            <person name="Wincker P."/>
        </authorList>
    </citation>
    <scope>NUCLEOTIDE SEQUENCE [LARGE SCALE GENOMIC DNA]</scope>
    <source>
        <strain evidence="3">Ec32 / CCAP1310/4</strain>
    </source>
</reference>
<feature type="region of interest" description="Disordered" evidence="1">
    <location>
        <begin position="1"/>
        <end position="48"/>
    </location>
</feature>
<feature type="compositionally biased region" description="Low complexity" evidence="1">
    <location>
        <begin position="1"/>
        <end position="16"/>
    </location>
</feature>
<evidence type="ECO:0000313" key="3">
    <source>
        <dbReference type="Proteomes" id="UP000002630"/>
    </source>
</evidence>
<gene>
    <name evidence="2" type="ORF">Esi_0272_0023</name>
</gene>
<dbReference type="InParanoid" id="D7FUK1"/>
<proteinExistence type="predicted"/>
<organism evidence="2 3">
    <name type="scientific">Ectocarpus siliculosus</name>
    <name type="common">Brown alga</name>
    <name type="synonym">Conferva siliculosa</name>
    <dbReference type="NCBI Taxonomy" id="2880"/>
    <lineage>
        <taxon>Eukaryota</taxon>
        <taxon>Sar</taxon>
        <taxon>Stramenopiles</taxon>
        <taxon>Ochrophyta</taxon>
        <taxon>PX clade</taxon>
        <taxon>Phaeophyceae</taxon>
        <taxon>Ectocarpales</taxon>
        <taxon>Ectocarpaceae</taxon>
        <taxon>Ectocarpus</taxon>
    </lineage>
</organism>
<sequence length="48" mass="4935">MASAATAPIDDAPPTYDELEADAPSPAGGRVPAKMLVTVDLGPEGRRR</sequence>
<dbReference type="EMBL" id="FN649760">
    <property type="protein sequence ID" value="CBJ31657.1"/>
    <property type="molecule type" value="Genomic_DNA"/>
</dbReference>
<keyword evidence="3" id="KW-1185">Reference proteome</keyword>
<dbReference type="AlphaFoldDB" id="D7FUK1"/>
<name>D7FUK1_ECTSI</name>
<dbReference type="OrthoDB" id="10538205at2759"/>
<accession>D7FUK1</accession>
<evidence type="ECO:0000256" key="1">
    <source>
        <dbReference type="SAM" id="MobiDB-lite"/>
    </source>
</evidence>
<evidence type="ECO:0000313" key="2">
    <source>
        <dbReference type="EMBL" id="CBJ31657.1"/>
    </source>
</evidence>
<dbReference type="Proteomes" id="UP000002630">
    <property type="component" value="Unassembled WGS sequence"/>
</dbReference>
<protein>
    <submittedName>
        <fullName evidence="2">Uncharacterized protein</fullName>
    </submittedName>
</protein>